<evidence type="ECO:0000313" key="4">
    <source>
        <dbReference type="EMBL" id="MBB4077435.1"/>
    </source>
</evidence>
<reference evidence="4 5" key="1">
    <citation type="submission" date="2020-08" db="EMBL/GenBank/DDBJ databases">
        <title>Genomic Encyclopedia of Type Strains, Phase IV (KMG-IV): sequencing the most valuable type-strain genomes for metagenomic binning, comparative biology and taxonomic classification.</title>
        <authorList>
            <person name="Goeker M."/>
        </authorList>
    </citation>
    <scope>NUCLEOTIDE SEQUENCE [LARGE SCALE GENOMIC DNA]</scope>
    <source>
        <strain evidence="4 5">DSM 105137</strain>
    </source>
</reference>
<dbReference type="EMBL" id="JACIFF010000001">
    <property type="protein sequence ID" value="MBB4077435.1"/>
    <property type="molecule type" value="Genomic_DNA"/>
</dbReference>
<sequence length="330" mass="35425">MKAIVFDQPGDESQLHIADVADPAPAPTAVLLHVAATALNRADLLQREGNYPVPPGASPILGLEVAGTVMEVGPETEGFEVGDNVCALVNGGGYAQQIAVDYRMLLKLPERLSFTKAAAIPEVFLTAFQALHWIGGLKQNDTVLIHAGASGVGTAAIQLVKLAGALPIVTASAHKHEQLFDLGAALCIDYQSEDFAEAVLHFTENRGADIILDFVGGPYLNQNLQACATDGRIVSLAALGGARVADFSMAPFLRKRIQLTGTTMRSRTDEYRRRLTADFRERIWPHFADGALQPVVDTIYDWEQVGDAHRYMASNANVGKIVMTIGIVDP</sequence>
<feature type="domain" description="Enoyl reductase (ER)" evidence="3">
    <location>
        <begin position="10"/>
        <end position="323"/>
    </location>
</feature>
<dbReference type="PANTHER" id="PTHR48106">
    <property type="entry name" value="QUINONE OXIDOREDUCTASE PIG3-RELATED"/>
    <property type="match status" value="1"/>
</dbReference>
<dbReference type="InterPro" id="IPR013154">
    <property type="entry name" value="ADH-like_N"/>
</dbReference>
<comment type="caution">
    <text evidence="4">The sequence shown here is derived from an EMBL/GenBank/DDBJ whole genome shotgun (WGS) entry which is preliminary data.</text>
</comment>
<dbReference type="Proteomes" id="UP000576209">
    <property type="component" value="Unassembled WGS sequence"/>
</dbReference>
<dbReference type="InterPro" id="IPR036291">
    <property type="entry name" value="NAD(P)-bd_dom_sf"/>
</dbReference>
<proteinExistence type="predicted"/>
<dbReference type="SUPFAM" id="SSF51735">
    <property type="entry name" value="NAD(P)-binding Rossmann-fold domains"/>
    <property type="match status" value="1"/>
</dbReference>
<dbReference type="AlphaFoldDB" id="A0A840E133"/>
<protein>
    <submittedName>
        <fullName evidence="4">Putative PIG3 family NAD(P)H quinone oxidoreductase</fullName>
    </submittedName>
</protein>
<gene>
    <name evidence="4" type="ORF">GGR28_000036</name>
</gene>
<dbReference type="InterPro" id="IPR013149">
    <property type="entry name" value="ADH-like_C"/>
</dbReference>
<organism evidence="4 5">
    <name type="scientific">Neolewinella aquimaris</name>
    <dbReference type="NCBI Taxonomy" id="1835722"/>
    <lineage>
        <taxon>Bacteria</taxon>
        <taxon>Pseudomonadati</taxon>
        <taxon>Bacteroidota</taxon>
        <taxon>Saprospiria</taxon>
        <taxon>Saprospirales</taxon>
        <taxon>Lewinellaceae</taxon>
        <taxon>Neolewinella</taxon>
    </lineage>
</organism>
<keyword evidence="2" id="KW-0560">Oxidoreductase</keyword>
<dbReference type="GO" id="GO:0070402">
    <property type="term" value="F:NADPH binding"/>
    <property type="evidence" value="ECO:0007669"/>
    <property type="project" value="TreeGrafter"/>
</dbReference>
<evidence type="ECO:0000259" key="3">
    <source>
        <dbReference type="SMART" id="SM00829"/>
    </source>
</evidence>
<dbReference type="Gene3D" id="3.40.50.720">
    <property type="entry name" value="NAD(P)-binding Rossmann-like Domain"/>
    <property type="match status" value="1"/>
</dbReference>
<dbReference type="CDD" id="cd05276">
    <property type="entry name" value="p53_inducible_oxidoreductase"/>
    <property type="match status" value="1"/>
</dbReference>
<dbReference type="SMART" id="SM00829">
    <property type="entry name" value="PKS_ER"/>
    <property type="match status" value="1"/>
</dbReference>
<dbReference type="Pfam" id="PF08240">
    <property type="entry name" value="ADH_N"/>
    <property type="match status" value="1"/>
</dbReference>
<evidence type="ECO:0000256" key="1">
    <source>
        <dbReference type="ARBA" id="ARBA00022857"/>
    </source>
</evidence>
<evidence type="ECO:0000313" key="5">
    <source>
        <dbReference type="Proteomes" id="UP000576209"/>
    </source>
</evidence>
<accession>A0A840E133</accession>
<dbReference type="SUPFAM" id="SSF50129">
    <property type="entry name" value="GroES-like"/>
    <property type="match status" value="1"/>
</dbReference>
<evidence type="ECO:0000256" key="2">
    <source>
        <dbReference type="ARBA" id="ARBA00023002"/>
    </source>
</evidence>
<dbReference type="NCBIfam" id="TIGR02824">
    <property type="entry name" value="quinone_pig3"/>
    <property type="match status" value="1"/>
</dbReference>
<dbReference type="Gene3D" id="3.90.180.10">
    <property type="entry name" value="Medium-chain alcohol dehydrogenases, catalytic domain"/>
    <property type="match status" value="1"/>
</dbReference>
<dbReference type="Pfam" id="PF00107">
    <property type="entry name" value="ADH_zinc_N"/>
    <property type="match status" value="1"/>
</dbReference>
<dbReference type="InterPro" id="IPR011032">
    <property type="entry name" value="GroES-like_sf"/>
</dbReference>
<dbReference type="InterPro" id="IPR014189">
    <property type="entry name" value="Quinone_OxRdtase_PIG3"/>
</dbReference>
<dbReference type="InterPro" id="IPR020843">
    <property type="entry name" value="ER"/>
</dbReference>
<name>A0A840E133_9BACT</name>
<keyword evidence="5" id="KW-1185">Reference proteome</keyword>
<dbReference type="PANTHER" id="PTHR48106:SF18">
    <property type="entry name" value="QUINONE OXIDOREDUCTASE PIG3"/>
    <property type="match status" value="1"/>
</dbReference>
<dbReference type="GO" id="GO:0016651">
    <property type="term" value="F:oxidoreductase activity, acting on NAD(P)H"/>
    <property type="evidence" value="ECO:0007669"/>
    <property type="project" value="TreeGrafter"/>
</dbReference>
<keyword evidence="1" id="KW-0521">NADP</keyword>
<dbReference type="RefSeq" id="WP_183493699.1">
    <property type="nucleotide sequence ID" value="NZ_JACIFF010000001.1"/>
</dbReference>